<protein>
    <recommendedName>
        <fullName evidence="3">Rna-directed dna polymerase from mobile element jockey-like</fullName>
    </recommendedName>
</protein>
<evidence type="ECO:0000313" key="1">
    <source>
        <dbReference type="EMBL" id="GAB0178682.1"/>
    </source>
</evidence>
<dbReference type="Proteomes" id="UP001623348">
    <property type="component" value="Unassembled WGS sequence"/>
</dbReference>
<name>A0ABC9W107_GRUJA</name>
<accession>A0ABC9W107</accession>
<organism evidence="1 2">
    <name type="scientific">Grus japonensis</name>
    <name type="common">Japanese crane</name>
    <name type="synonym">Red-crowned crane</name>
    <dbReference type="NCBI Taxonomy" id="30415"/>
    <lineage>
        <taxon>Eukaryota</taxon>
        <taxon>Metazoa</taxon>
        <taxon>Chordata</taxon>
        <taxon>Craniata</taxon>
        <taxon>Vertebrata</taxon>
        <taxon>Euteleostomi</taxon>
        <taxon>Archelosauria</taxon>
        <taxon>Archosauria</taxon>
        <taxon>Dinosauria</taxon>
        <taxon>Saurischia</taxon>
        <taxon>Theropoda</taxon>
        <taxon>Coelurosauria</taxon>
        <taxon>Aves</taxon>
        <taxon>Neognathae</taxon>
        <taxon>Neoaves</taxon>
        <taxon>Gruiformes</taxon>
        <taxon>Gruidae</taxon>
        <taxon>Grus</taxon>
    </lineage>
</organism>
<dbReference type="PANTHER" id="PTHR33332">
    <property type="entry name" value="REVERSE TRANSCRIPTASE DOMAIN-CONTAINING PROTEIN"/>
    <property type="match status" value="1"/>
</dbReference>
<proteinExistence type="predicted"/>
<reference evidence="1 2" key="1">
    <citation type="submission" date="2024-06" db="EMBL/GenBank/DDBJ databases">
        <title>The draft genome of Grus japonensis, version 3.</title>
        <authorList>
            <person name="Nabeshima K."/>
            <person name="Suzuki S."/>
            <person name="Onuma M."/>
        </authorList>
    </citation>
    <scope>NUCLEOTIDE SEQUENCE [LARGE SCALE GENOMIC DNA]</scope>
    <source>
        <strain evidence="1 2">451A</strain>
    </source>
</reference>
<sequence>MNFIKAKCKVLHLGHENPQYQYRLRDEWIESSPVEKDLMSTIVVDKKFDISQQCALAAQKPSCILHCIKRIMGSRLREVILPLYSALVRPLLEYCIKLWGFQHRKDMDLLE</sequence>
<keyword evidence="2" id="KW-1185">Reference proteome</keyword>
<evidence type="ECO:0000313" key="2">
    <source>
        <dbReference type="Proteomes" id="UP001623348"/>
    </source>
</evidence>
<comment type="caution">
    <text evidence="1">The sequence shown here is derived from an EMBL/GenBank/DDBJ whole genome shotgun (WGS) entry which is preliminary data.</text>
</comment>
<evidence type="ECO:0008006" key="3">
    <source>
        <dbReference type="Google" id="ProtNLM"/>
    </source>
</evidence>
<dbReference type="EMBL" id="BAAFJT010000001">
    <property type="protein sequence ID" value="GAB0178682.1"/>
    <property type="molecule type" value="Genomic_DNA"/>
</dbReference>
<dbReference type="AlphaFoldDB" id="A0ABC9W107"/>
<gene>
    <name evidence="1" type="ORF">GRJ2_000333500</name>
</gene>